<organism evidence="3 4">
    <name type="scientific">Corallococcus exercitus</name>
    <dbReference type="NCBI Taxonomy" id="2316736"/>
    <lineage>
        <taxon>Bacteria</taxon>
        <taxon>Pseudomonadati</taxon>
        <taxon>Myxococcota</taxon>
        <taxon>Myxococcia</taxon>
        <taxon>Myxococcales</taxon>
        <taxon>Cystobacterineae</taxon>
        <taxon>Myxococcaceae</taxon>
        <taxon>Corallococcus</taxon>
    </lineage>
</organism>
<comment type="caution">
    <text evidence="3">The sequence shown here is derived from an EMBL/GenBank/DDBJ whole genome shotgun (WGS) entry which is preliminary data.</text>
</comment>
<dbReference type="InterPro" id="IPR027417">
    <property type="entry name" value="P-loop_NTPase"/>
</dbReference>
<feature type="domain" description="Endonuclease GajA/Old nuclease/RecF-like AAA" evidence="2">
    <location>
        <begin position="6"/>
        <end position="216"/>
    </location>
</feature>
<dbReference type="PANTHER" id="PTHR43581">
    <property type="entry name" value="ATP/GTP PHOSPHATASE"/>
    <property type="match status" value="1"/>
</dbReference>
<name>A0A7Y4JQ36_9BACT</name>
<evidence type="ECO:0000259" key="1">
    <source>
        <dbReference type="Pfam" id="PF12476"/>
    </source>
</evidence>
<protein>
    <submittedName>
        <fullName evidence="3">DUF3696 domain-containing protein</fullName>
    </submittedName>
</protein>
<dbReference type="Pfam" id="PF13175">
    <property type="entry name" value="AAA_15"/>
    <property type="match status" value="2"/>
</dbReference>
<feature type="domain" description="Endonuclease GajA/Old nuclease/RecF-like AAA" evidence="2">
    <location>
        <begin position="457"/>
        <end position="548"/>
    </location>
</feature>
<evidence type="ECO:0000313" key="3">
    <source>
        <dbReference type="EMBL" id="NOK08152.1"/>
    </source>
</evidence>
<gene>
    <name evidence="3" type="ORF">HNS30_03755</name>
</gene>
<proteinExistence type="predicted"/>
<reference evidence="3 4" key="1">
    <citation type="submission" date="2020-05" db="EMBL/GenBank/DDBJ databases">
        <authorList>
            <person name="Whitworth D."/>
        </authorList>
    </citation>
    <scope>NUCLEOTIDE SEQUENCE [LARGE SCALE GENOMIC DNA]</scope>
    <source>
        <strain evidence="3 4">CA046A</strain>
    </source>
</reference>
<dbReference type="InterPro" id="IPR051396">
    <property type="entry name" value="Bact_Antivir_Def_Nuclease"/>
</dbReference>
<dbReference type="AlphaFoldDB" id="A0A7Y4JQ36"/>
<evidence type="ECO:0000259" key="2">
    <source>
        <dbReference type="Pfam" id="PF13175"/>
    </source>
</evidence>
<dbReference type="Pfam" id="PF12476">
    <property type="entry name" value="DUF3696"/>
    <property type="match status" value="1"/>
</dbReference>
<dbReference type="Proteomes" id="UP000528460">
    <property type="component" value="Unassembled WGS sequence"/>
</dbReference>
<dbReference type="EMBL" id="JABFJW010000017">
    <property type="protein sequence ID" value="NOK08152.1"/>
    <property type="molecule type" value="Genomic_DNA"/>
</dbReference>
<dbReference type="PANTHER" id="PTHR43581:SF2">
    <property type="entry name" value="EXCINUCLEASE ATPASE SUBUNIT"/>
    <property type="match status" value="1"/>
</dbReference>
<evidence type="ECO:0000313" key="4">
    <source>
        <dbReference type="Proteomes" id="UP000528460"/>
    </source>
</evidence>
<dbReference type="InterPro" id="IPR022532">
    <property type="entry name" value="DUF3696"/>
</dbReference>
<accession>A0A7Y4JQ36</accession>
<dbReference type="RefSeq" id="WP_171412417.1">
    <property type="nucleotide sequence ID" value="NZ_JABFJW010000017.1"/>
</dbReference>
<feature type="domain" description="DUF3696" evidence="1">
    <location>
        <begin position="564"/>
        <end position="605"/>
    </location>
</feature>
<dbReference type="InterPro" id="IPR041685">
    <property type="entry name" value="AAA_GajA/Old/RecF-like"/>
</dbReference>
<dbReference type="Gene3D" id="3.40.50.300">
    <property type="entry name" value="P-loop containing nucleotide triphosphate hydrolases"/>
    <property type="match status" value="2"/>
</dbReference>
<sequence length="623" mass="68841">MLTHWLLENFKPINGQLELPLRPVTVLAGLNSSGKSSILQSILLIAQTLGNQNAEKPLILNGHIVQLGTFDNAKNERTKSQTITIGFNLTLETEEQKQPPVHYRVPRPPRETIKNIKITSQFQSASPTSSDTSAIEAVKVALRESTINITLQKDPGQGLSFDDPIEASSTSISATIKSLSPTASKEYFESIGEEFIKISSIPEDEKHIATINNANENQKQISYLTRLSHFLPERFFEKYSLHEEATADAIAITNVLFGEPPGWWSARLQVTLQRLVTEPLSAFILDSVRELANLKSVPHFSGQTARDLATWAQATPLKTIAKNRFNQRVKTLLTSDLIRSLQSKTSAGTQYGLRRTTNGVAVSALDLATDKVVGFFSTMVRYLGPLRADPRAAQGFAPSNEPDDVGVKGEYAASVYEANRKQSVTWWNPENNKISNSTLELAVDSWARYLGVAHHISTRDAGISGVSWTVQHLPGHKERPLQSVGVGVSQILPILVAGLLAPRGAIILIEQPELHLHARAQARLGDFFVGLSSVGKQCIIETHSENLVTQLRYHIVQHQDLNSTIEIYFISQNESGDANFTPVSISKSGNIENWPDGFFDESLHQEDKITRQALSSRRPRVTK</sequence>
<dbReference type="SUPFAM" id="SSF52540">
    <property type="entry name" value="P-loop containing nucleoside triphosphate hydrolases"/>
    <property type="match status" value="1"/>
</dbReference>